<organism evidence="1 2">
    <name type="scientific">Pterulicium gracile</name>
    <dbReference type="NCBI Taxonomy" id="1884261"/>
    <lineage>
        <taxon>Eukaryota</taxon>
        <taxon>Fungi</taxon>
        <taxon>Dikarya</taxon>
        <taxon>Basidiomycota</taxon>
        <taxon>Agaricomycotina</taxon>
        <taxon>Agaricomycetes</taxon>
        <taxon>Agaricomycetidae</taxon>
        <taxon>Agaricales</taxon>
        <taxon>Pleurotineae</taxon>
        <taxon>Pterulaceae</taxon>
        <taxon>Pterulicium</taxon>
    </lineage>
</organism>
<reference evidence="1 2" key="1">
    <citation type="journal article" date="2019" name="Nat. Ecol. Evol.">
        <title>Megaphylogeny resolves global patterns of mushroom evolution.</title>
        <authorList>
            <person name="Varga T."/>
            <person name="Krizsan K."/>
            <person name="Foldi C."/>
            <person name="Dima B."/>
            <person name="Sanchez-Garcia M."/>
            <person name="Sanchez-Ramirez S."/>
            <person name="Szollosi G.J."/>
            <person name="Szarkandi J.G."/>
            <person name="Papp V."/>
            <person name="Albert L."/>
            <person name="Andreopoulos W."/>
            <person name="Angelini C."/>
            <person name="Antonin V."/>
            <person name="Barry K.W."/>
            <person name="Bougher N.L."/>
            <person name="Buchanan P."/>
            <person name="Buyck B."/>
            <person name="Bense V."/>
            <person name="Catcheside P."/>
            <person name="Chovatia M."/>
            <person name="Cooper J."/>
            <person name="Damon W."/>
            <person name="Desjardin D."/>
            <person name="Finy P."/>
            <person name="Geml J."/>
            <person name="Haridas S."/>
            <person name="Hughes K."/>
            <person name="Justo A."/>
            <person name="Karasinski D."/>
            <person name="Kautmanova I."/>
            <person name="Kiss B."/>
            <person name="Kocsube S."/>
            <person name="Kotiranta H."/>
            <person name="LaButti K.M."/>
            <person name="Lechner B.E."/>
            <person name="Liimatainen K."/>
            <person name="Lipzen A."/>
            <person name="Lukacs Z."/>
            <person name="Mihaltcheva S."/>
            <person name="Morgado L.N."/>
            <person name="Niskanen T."/>
            <person name="Noordeloos M.E."/>
            <person name="Ohm R.A."/>
            <person name="Ortiz-Santana B."/>
            <person name="Ovrebo C."/>
            <person name="Racz N."/>
            <person name="Riley R."/>
            <person name="Savchenko A."/>
            <person name="Shiryaev A."/>
            <person name="Soop K."/>
            <person name="Spirin V."/>
            <person name="Szebenyi C."/>
            <person name="Tomsovsky M."/>
            <person name="Tulloss R.E."/>
            <person name="Uehling J."/>
            <person name="Grigoriev I.V."/>
            <person name="Vagvolgyi C."/>
            <person name="Papp T."/>
            <person name="Martin F.M."/>
            <person name="Miettinen O."/>
            <person name="Hibbett D.S."/>
            <person name="Nagy L.G."/>
        </authorList>
    </citation>
    <scope>NUCLEOTIDE SEQUENCE [LARGE SCALE GENOMIC DNA]</scope>
    <source>
        <strain evidence="1 2">CBS 309.79</strain>
    </source>
</reference>
<dbReference type="EMBL" id="ML178822">
    <property type="protein sequence ID" value="TFL02736.1"/>
    <property type="molecule type" value="Genomic_DNA"/>
</dbReference>
<name>A0A5C3QLC4_9AGAR</name>
<evidence type="ECO:0000313" key="2">
    <source>
        <dbReference type="Proteomes" id="UP000305067"/>
    </source>
</evidence>
<keyword evidence="2" id="KW-1185">Reference proteome</keyword>
<evidence type="ECO:0000313" key="1">
    <source>
        <dbReference type="EMBL" id="TFL02736.1"/>
    </source>
</evidence>
<dbReference type="OrthoDB" id="2423195at2759"/>
<dbReference type="AlphaFoldDB" id="A0A5C3QLC4"/>
<accession>A0A5C3QLC4</accession>
<sequence>MERVLCAFEDRDMDDNEESLHRFAWLFAQVITLPSDLACRNTEQASELLDDLLLKTSYPIVKSIAQNISSVIRGTSTSTADPTVGPGGRHSHDLVDFREISIVPTADEAKALLLREDMLYEMREEIQIATGRTKGRKHRGTVLHGLVPAGICSGDEQRRQKWCMAFSCVLKGLGPDWDRLDVKEAGKRK</sequence>
<proteinExistence type="predicted"/>
<protein>
    <submittedName>
        <fullName evidence="1">Uncharacterized protein</fullName>
    </submittedName>
</protein>
<gene>
    <name evidence="1" type="ORF">BDV98DRAFT_592384</name>
</gene>
<dbReference type="Proteomes" id="UP000305067">
    <property type="component" value="Unassembled WGS sequence"/>
</dbReference>